<feature type="region of interest" description="Disordered" evidence="1">
    <location>
        <begin position="13"/>
        <end position="107"/>
    </location>
</feature>
<protein>
    <submittedName>
        <fullName evidence="2">Uncharacterized protein</fullName>
    </submittedName>
</protein>
<reference evidence="3" key="1">
    <citation type="journal article" date="2020" name="Stud. Mycol.">
        <title>101 Dothideomycetes genomes: A test case for predicting lifestyles and emergence of pathogens.</title>
        <authorList>
            <person name="Haridas S."/>
            <person name="Albert R."/>
            <person name="Binder M."/>
            <person name="Bloem J."/>
            <person name="LaButti K."/>
            <person name="Salamov A."/>
            <person name="Andreopoulos B."/>
            <person name="Baker S."/>
            <person name="Barry K."/>
            <person name="Bills G."/>
            <person name="Bluhm B."/>
            <person name="Cannon C."/>
            <person name="Castanera R."/>
            <person name="Culley D."/>
            <person name="Daum C."/>
            <person name="Ezra D."/>
            <person name="Gonzalez J."/>
            <person name="Henrissat B."/>
            <person name="Kuo A."/>
            <person name="Liang C."/>
            <person name="Lipzen A."/>
            <person name="Lutzoni F."/>
            <person name="Magnuson J."/>
            <person name="Mondo S."/>
            <person name="Nolan M."/>
            <person name="Ohm R."/>
            <person name="Pangilinan J."/>
            <person name="Park H.-J."/>
            <person name="Ramirez L."/>
            <person name="Alfaro M."/>
            <person name="Sun H."/>
            <person name="Tritt A."/>
            <person name="Yoshinaga Y."/>
            <person name="Zwiers L.-H."/>
            <person name="Turgeon B."/>
            <person name="Goodwin S."/>
            <person name="Spatafora J."/>
            <person name="Crous P."/>
            <person name="Grigoriev I."/>
        </authorList>
    </citation>
    <scope>NUCLEOTIDE SEQUENCE [LARGE SCALE GENOMIC DNA]</scope>
    <source>
        <strain evidence="3">CECT 20119</strain>
    </source>
</reference>
<keyword evidence="3" id="KW-1185">Reference proteome</keyword>
<name>A0A6A6G279_9PEZI</name>
<dbReference type="AlphaFoldDB" id="A0A6A6G279"/>
<evidence type="ECO:0000313" key="2">
    <source>
        <dbReference type="EMBL" id="KAF2219764.1"/>
    </source>
</evidence>
<feature type="compositionally biased region" description="Pro residues" evidence="1">
    <location>
        <begin position="29"/>
        <end position="46"/>
    </location>
</feature>
<sequence>MRIAPFLTERIVLPRTADSGLTTIGDSPTPAPSTPILPFPPTPRPTPKPERPAPTRSSAAETEPNPGLASPADHPTEPHNVPQPDTTPDVPVAEANSNPEEMPAAQNVNPTNAAGAEVAPSRTSVALVVGGQTLVPGGPAQIVAEKAVSMNSAGSMVVVSTGTGDGPPMHEPSETGDDPAVKDFKDSNGVPVADKTVTMDVAAFTASIASEIGTAVPASMVTFFLPPQTLSVDGDNQIGHDNVGAEEIDGVGEVVGGMGAYILSALGSRASQTGSDGSATPATQGRPTGTGSDRRNSTVVPFTGGSSIVSAPWIGWTVLCMAETLLLFASTTYS</sequence>
<dbReference type="EMBL" id="ML992515">
    <property type="protein sequence ID" value="KAF2219764.1"/>
    <property type="molecule type" value="Genomic_DNA"/>
</dbReference>
<gene>
    <name evidence="2" type="ORF">BDZ85DRAFT_40971</name>
</gene>
<feature type="compositionally biased region" description="Low complexity" evidence="1">
    <location>
        <begin position="82"/>
        <end position="92"/>
    </location>
</feature>
<proteinExistence type="predicted"/>
<evidence type="ECO:0000256" key="1">
    <source>
        <dbReference type="SAM" id="MobiDB-lite"/>
    </source>
</evidence>
<evidence type="ECO:0000313" key="3">
    <source>
        <dbReference type="Proteomes" id="UP000799538"/>
    </source>
</evidence>
<organism evidence="2 3">
    <name type="scientific">Elsinoe ampelina</name>
    <dbReference type="NCBI Taxonomy" id="302913"/>
    <lineage>
        <taxon>Eukaryota</taxon>
        <taxon>Fungi</taxon>
        <taxon>Dikarya</taxon>
        <taxon>Ascomycota</taxon>
        <taxon>Pezizomycotina</taxon>
        <taxon>Dothideomycetes</taxon>
        <taxon>Dothideomycetidae</taxon>
        <taxon>Myriangiales</taxon>
        <taxon>Elsinoaceae</taxon>
        <taxon>Elsinoe</taxon>
    </lineage>
</organism>
<dbReference type="Proteomes" id="UP000799538">
    <property type="component" value="Unassembled WGS sequence"/>
</dbReference>
<feature type="region of interest" description="Disordered" evidence="1">
    <location>
        <begin position="272"/>
        <end position="299"/>
    </location>
</feature>
<accession>A0A6A6G279</accession>